<sequence length="607" mass="59309">MWGPRIAVLAVILIPLAFSGLVVGSLSQADSSLDRIPAAVVNSDELIMQTAADGTETPIFAGRQLVTELTGAGSAGFDWVVTNAEDAEDSLANGEVYAVLTVPDDFSESILSLQSDEPRQAEISIRTDDAHSYLSGAVAQTVGDSMVSAFGREITAQYIAGIYSSIGEFGGSLGTAANGASDLASGASSLGSGLGSLATGAASAQTGAAGVADGIADYTSGVGSLSGGLNQLRAGAGGLTSISDGVDAFTGGVSQLAAGIAGANAQLDDADPANDEAARATLAALSGQLSQTAAGGGALASQTRGGIEGIQGGIASSADGASALAAGGADLDAGAASLAGAIGSLSTGVADASGGASELATGAAELAEGLRQGADAVPPMEGDASTEAASVAAEPVTLVVDRNNEVASIGQIVATFFVPLGLWVGALAVFLVLRPVSRVALASTAGTGRLVGATLLRAFAITIAQALLLVALLHTALGVGWALLPATLGLSALMALAFTAFHYLLTVGLGRGGLVISLLMLAVQVTATGGLYPVQLIAEPFQAISPLLPLTYGVSGMQAIIAGGSLGAVVVAALVMVGFGLVSALGSVLVVRSIRRSRSLGLLAVPA</sequence>
<accession>A0A7L5ALK4</accession>
<keyword evidence="4 5" id="KW-0472">Membrane</keyword>
<evidence type="ECO:0000256" key="4">
    <source>
        <dbReference type="ARBA" id="ARBA00023136"/>
    </source>
</evidence>
<dbReference type="KEGG" id="mant:BHD05_15065"/>
<feature type="domain" description="ABC-2 type transporter transmembrane" evidence="6">
    <location>
        <begin position="387"/>
        <end position="587"/>
    </location>
</feature>
<keyword evidence="2 5" id="KW-0812">Transmembrane</keyword>
<dbReference type="EMBL" id="CP017146">
    <property type="protein sequence ID" value="QHO71247.1"/>
    <property type="molecule type" value="Genomic_DNA"/>
</dbReference>
<dbReference type="NCBIfam" id="TIGR03062">
    <property type="entry name" value="pip_yhgE_Cterm"/>
    <property type="match status" value="1"/>
</dbReference>
<dbReference type="InterPro" id="IPR013525">
    <property type="entry name" value="ABC2_TM"/>
</dbReference>
<comment type="subcellular location">
    <subcellularLocation>
        <location evidence="1">Membrane</location>
        <topology evidence="1">Multi-pass membrane protein</topology>
    </subcellularLocation>
</comment>
<dbReference type="OrthoDB" id="9811483at2"/>
<protein>
    <recommendedName>
        <fullName evidence="6">ABC-2 type transporter transmembrane domain-containing protein</fullName>
    </recommendedName>
</protein>
<dbReference type="InterPro" id="IPR017500">
    <property type="entry name" value="Phage_infect_YhgE_N"/>
</dbReference>
<dbReference type="Pfam" id="PF12698">
    <property type="entry name" value="ABC2_membrane_3"/>
    <property type="match status" value="2"/>
</dbReference>
<evidence type="ECO:0000256" key="5">
    <source>
        <dbReference type="SAM" id="Phobius"/>
    </source>
</evidence>
<keyword evidence="8" id="KW-1185">Reference proteome</keyword>
<keyword evidence="3 5" id="KW-1133">Transmembrane helix</keyword>
<dbReference type="AlphaFoldDB" id="A0A7L5ALK4"/>
<reference evidence="7 8" key="1">
    <citation type="submission" date="2016-09" db="EMBL/GenBank/DDBJ databases">
        <title>Complete genome sequence of microbes from the polar regions.</title>
        <authorList>
            <person name="Liao L."/>
            <person name="Chen B."/>
        </authorList>
    </citation>
    <scope>NUCLEOTIDE SEQUENCE [LARGE SCALE GENOMIC DNA]</scope>
    <source>
        <strain evidence="7 8">ZS314</strain>
    </source>
</reference>
<feature type="transmembrane region" description="Helical" evidence="5">
    <location>
        <begin position="483"/>
        <end position="505"/>
    </location>
</feature>
<evidence type="ECO:0000256" key="3">
    <source>
        <dbReference type="ARBA" id="ARBA00022989"/>
    </source>
</evidence>
<feature type="domain" description="ABC-2 type transporter transmembrane" evidence="6">
    <location>
        <begin position="9"/>
        <end position="150"/>
    </location>
</feature>
<evidence type="ECO:0000313" key="7">
    <source>
        <dbReference type="EMBL" id="QHO71247.1"/>
    </source>
</evidence>
<evidence type="ECO:0000256" key="1">
    <source>
        <dbReference type="ARBA" id="ARBA00004141"/>
    </source>
</evidence>
<dbReference type="NCBIfam" id="TIGR03057">
    <property type="entry name" value="xxxLxxG_by_4"/>
    <property type="match status" value="1"/>
</dbReference>
<dbReference type="InterPro" id="IPR051328">
    <property type="entry name" value="T7SS_ABC-Transporter"/>
</dbReference>
<name>A0A7L5ALK4_9MICO</name>
<dbReference type="Gene3D" id="3.40.1710.10">
    <property type="entry name" value="abc type-2 transporter like domain"/>
    <property type="match status" value="1"/>
</dbReference>
<dbReference type="InterPro" id="IPR023908">
    <property type="entry name" value="xxxLxxG_rpt"/>
</dbReference>
<evidence type="ECO:0000259" key="6">
    <source>
        <dbReference type="Pfam" id="PF12698"/>
    </source>
</evidence>
<feature type="transmembrane region" description="Helical" evidence="5">
    <location>
        <begin position="512"/>
        <end position="538"/>
    </location>
</feature>
<feature type="transmembrane region" description="Helical" evidence="5">
    <location>
        <begin position="558"/>
        <end position="591"/>
    </location>
</feature>
<dbReference type="InterPro" id="IPR017501">
    <property type="entry name" value="Phage_infect_YhgE_C"/>
</dbReference>
<feature type="transmembrane region" description="Helical" evidence="5">
    <location>
        <begin position="454"/>
        <end position="477"/>
    </location>
</feature>
<evidence type="ECO:0000256" key="2">
    <source>
        <dbReference type="ARBA" id="ARBA00022692"/>
    </source>
</evidence>
<dbReference type="GO" id="GO:0140359">
    <property type="term" value="F:ABC-type transporter activity"/>
    <property type="evidence" value="ECO:0007669"/>
    <property type="project" value="InterPro"/>
</dbReference>
<gene>
    <name evidence="7" type="ORF">BHD05_15065</name>
</gene>
<organism evidence="7 8">
    <name type="scientific">Marisediminicola antarctica</name>
    <dbReference type="NCBI Taxonomy" id="674079"/>
    <lineage>
        <taxon>Bacteria</taxon>
        <taxon>Bacillati</taxon>
        <taxon>Actinomycetota</taxon>
        <taxon>Actinomycetes</taxon>
        <taxon>Micrococcales</taxon>
        <taxon>Microbacteriaceae</taxon>
        <taxon>Marisediminicola</taxon>
    </lineage>
</organism>
<dbReference type="GO" id="GO:0016020">
    <property type="term" value="C:membrane"/>
    <property type="evidence" value="ECO:0007669"/>
    <property type="project" value="UniProtKB-SubCell"/>
</dbReference>
<dbReference type="Proteomes" id="UP000464507">
    <property type="component" value="Chromosome"/>
</dbReference>
<feature type="transmembrane region" description="Helical" evidence="5">
    <location>
        <begin position="412"/>
        <end position="433"/>
    </location>
</feature>
<evidence type="ECO:0000313" key="8">
    <source>
        <dbReference type="Proteomes" id="UP000464507"/>
    </source>
</evidence>
<dbReference type="NCBIfam" id="TIGR03061">
    <property type="entry name" value="pip_yhgE_Nterm"/>
    <property type="match status" value="1"/>
</dbReference>
<proteinExistence type="predicted"/>
<dbReference type="PANTHER" id="PTHR43077:SF5">
    <property type="entry name" value="PHAGE INFECTION PROTEIN"/>
    <property type="match status" value="1"/>
</dbReference>
<dbReference type="PANTHER" id="PTHR43077">
    <property type="entry name" value="TRANSPORT PERMEASE YVFS-RELATED"/>
    <property type="match status" value="1"/>
</dbReference>